<dbReference type="Ensembl" id="ENSPMGT00000009303.1">
    <property type="protein sequence ID" value="ENSPMGP00000008741.1"/>
    <property type="gene ID" value="ENSPMGG00000005616.1"/>
</dbReference>
<organism evidence="6 7">
    <name type="scientific">Periophthalmus magnuspinnatus</name>
    <dbReference type="NCBI Taxonomy" id="409849"/>
    <lineage>
        <taxon>Eukaryota</taxon>
        <taxon>Metazoa</taxon>
        <taxon>Chordata</taxon>
        <taxon>Craniata</taxon>
        <taxon>Vertebrata</taxon>
        <taxon>Euteleostomi</taxon>
        <taxon>Actinopterygii</taxon>
        <taxon>Neopterygii</taxon>
        <taxon>Teleostei</taxon>
        <taxon>Neoteleostei</taxon>
        <taxon>Acanthomorphata</taxon>
        <taxon>Gobiaria</taxon>
        <taxon>Gobiiformes</taxon>
        <taxon>Gobioidei</taxon>
        <taxon>Gobiidae</taxon>
        <taxon>Oxudercinae</taxon>
        <taxon>Periophthalmus</taxon>
    </lineage>
</organism>
<accession>A0A3B3ZWR1</accession>
<evidence type="ECO:0000256" key="3">
    <source>
        <dbReference type="ARBA" id="ARBA00022613"/>
    </source>
</evidence>
<dbReference type="PRINTS" id="PR01367">
    <property type="entry name" value="BGCRYSTALLIN"/>
</dbReference>
<feature type="domain" description="Beta/gamma crystallin 'Greek key'" evidence="5">
    <location>
        <begin position="154"/>
        <end position="196"/>
    </location>
</feature>
<evidence type="ECO:0000256" key="4">
    <source>
        <dbReference type="ARBA" id="ARBA00022737"/>
    </source>
</evidence>
<evidence type="ECO:0000256" key="1">
    <source>
        <dbReference type="ARBA" id="ARBA00003689"/>
    </source>
</evidence>
<reference evidence="6" key="2">
    <citation type="submission" date="2025-09" db="UniProtKB">
        <authorList>
            <consortium name="Ensembl"/>
        </authorList>
    </citation>
    <scope>IDENTIFICATION</scope>
</reference>
<dbReference type="FunFam" id="2.60.20.10:FF:000003">
    <property type="entry name" value="Crystallin gamma S"/>
    <property type="match status" value="1"/>
</dbReference>
<proteinExistence type="inferred from homology"/>
<feature type="domain" description="Beta/gamma crystallin 'Greek key'" evidence="5">
    <location>
        <begin position="27"/>
        <end position="65"/>
    </location>
</feature>
<sequence length="199" mass="23766">MCFISRSYVLPAFVFKSNIGMDSYMFTPIIFYEDRNFQGRSYECMSDCADMSSYLSRCNSCRVESGCFMVYERPNYTGNQYFLRRGEYSDYNSFGMSGSIRSCRLIPQHRGSYRLRIYEKENFQGQNFELLDDCNNIQDRYRMPDCQSCTVMDGHWLMYEQPHYRGRMMYFRPGEYRSMRDVGYSGMRISSVRRIMDSC</sequence>
<dbReference type="InterPro" id="IPR001064">
    <property type="entry name" value="Beta/gamma_crystallin"/>
</dbReference>
<dbReference type="FunFam" id="2.60.20.10:FF:000001">
    <property type="entry name" value="Crystallin gamma S"/>
    <property type="match status" value="1"/>
</dbReference>
<dbReference type="PANTHER" id="PTHR11818:SF139">
    <property type="entry name" value="CRYSTALLIN, GAMMA M1-RELATED"/>
    <property type="match status" value="1"/>
</dbReference>
<dbReference type="GO" id="GO:0005212">
    <property type="term" value="F:structural constituent of eye lens"/>
    <property type="evidence" value="ECO:0007669"/>
    <property type="project" value="UniProtKB-KW"/>
</dbReference>
<keyword evidence="4" id="KW-0677">Repeat</keyword>
<dbReference type="Proteomes" id="UP000261520">
    <property type="component" value="Unplaced"/>
</dbReference>
<protein>
    <recommendedName>
        <fullName evidence="5">Beta/gamma crystallin 'Greek key' domain-containing protein</fullName>
    </recommendedName>
</protein>
<dbReference type="InterPro" id="IPR011024">
    <property type="entry name" value="G_crystallin-like"/>
</dbReference>
<dbReference type="InterPro" id="IPR050252">
    <property type="entry name" value="Beta/Gamma-Crystallin"/>
</dbReference>
<evidence type="ECO:0000256" key="2">
    <source>
        <dbReference type="ARBA" id="ARBA00009646"/>
    </source>
</evidence>
<feature type="domain" description="Beta/gamma crystallin 'Greek key'" evidence="5">
    <location>
        <begin position="66"/>
        <end position="107"/>
    </location>
</feature>
<dbReference type="GO" id="GO:0007601">
    <property type="term" value="P:visual perception"/>
    <property type="evidence" value="ECO:0007669"/>
    <property type="project" value="TreeGrafter"/>
</dbReference>
<evidence type="ECO:0000259" key="5">
    <source>
        <dbReference type="PROSITE" id="PS50915"/>
    </source>
</evidence>
<comment type="function">
    <text evidence="1">Crystallins are the dominant structural components of the vertebrate eye lens.</text>
</comment>
<dbReference type="Pfam" id="PF00030">
    <property type="entry name" value="Crystall"/>
    <property type="match status" value="2"/>
</dbReference>
<keyword evidence="3" id="KW-0273">Eye lens protein</keyword>
<dbReference type="GO" id="GO:0002088">
    <property type="term" value="P:lens development in camera-type eye"/>
    <property type="evidence" value="ECO:0007669"/>
    <property type="project" value="TreeGrafter"/>
</dbReference>
<reference evidence="6" key="1">
    <citation type="submission" date="2025-08" db="UniProtKB">
        <authorList>
            <consortium name="Ensembl"/>
        </authorList>
    </citation>
    <scope>IDENTIFICATION</scope>
</reference>
<evidence type="ECO:0000313" key="7">
    <source>
        <dbReference type="Proteomes" id="UP000261520"/>
    </source>
</evidence>
<dbReference type="Gene3D" id="2.60.20.10">
    <property type="entry name" value="Crystallins"/>
    <property type="match status" value="2"/>
</dbReference>
<name>A0A3B3ZWR1_9GOBI</name>
<comment type="similarity">
    <text evidence="2">Belongs to the beta/gamma-crystallin family.</text>
</comment>
<dbReference type="SMART" id="SM00247">
    <property type="entry name" value="XTALbg"/>
    <property type="match status" value="2"/>
</dbReference>
<evidence type="ECO:0000313" key="6">
    <source>
        <dbReference type="Ensembl" id="ENSPMGP00000008741.1"/>
    </source>
</evidence>
<dbReference type="SUPFAM" id="SSF49695">
    <property type="entry name" value="gamma-Crystallin-like"/>
    <property type="match status" value="1"/>
</dbReference>
<dbReference type="PANTHER" id="PTHR11818">
    <property type="entry name" value="BETA/GAMMA CRYSTALLIN"/>
    <property type="match status" value="1"/>
</dbReference>
<keyword evidence="7" id="KW-1185">Reference proteome</keyword>
<dbReference type="AlphaFoldDB" id="A0A3B3ZWR1"/>
<dbReference type="PROSITE" id="PS50915">
    <property type="entry name" value="CRYSTALLIN_BETA_GAMMA"/>
    <property type="match status" value="3"/>
</dbReference>